<comment type="caution">
    <text evidence="2">The sequence shown here is derived from an EMBL/GenBank/DDBJ whole genome shotgun (WGS) entry which is preliminary data.</text>
</comment>
<protein>
    <recommendedName>
        <fullName evidence="4">Secreted protein</fullName>
    </recommendedName>
</protein>
<dbReference type="Proteomes" id="UP000076744">
    <property type="component" value="Unassembled WGS sequence"/>
</dbReference>
<dbReference type="AlphaFoldDB" id="A0A167VS45"/>
<evidence type="ECO:0000313" key="3">
    <source>
        <dbReference type="Proteomes" id="UP000076744"/>
    </source>
</evidence>
<dbReference type="GeneID" id="30021093"/>
<organism evidence="2 3">
    <name type="scientific">Cordyceps fumosorosea (strain ARSEF 2679)</name>
    <name type="common">Isaria fumosorosea</name>
    <dbReference type="NCBI Taxonomy" id="1081104"/>
    <lineage>
        <taxon>Eukaryota</taxon>
        <taxon>Fungi</taxon>
        <taxon>Dikarya</taxon>
        <taxon>Ascomycota</taxon>
        <taxon>Pezizomycotina</taxon>
        <taxon>Sordariomycetes</taxon>
        <taxon>Hypocreomycetidae</taxon>
        <taxon>Hypocreales</taxon>
        <taxon>Cordycipitaceae</taxon>
        <taxon>Cordyceps</taxon>
    </lineage>
</organism>
<name>A0A167VS45_CORFA</name>
<dbReference type="RefSeq" id="XP_018704132.1">
    <property type="nucleotide sequence ID" value="XM_018848406.1"/>
</dbReference>
<evidence type="ECO:0008006" key="4">
    <source>
        <dbReference type="Google" id="ProtNLM"/>
    </source>
</evidence>
<keyword evidence="1" id="KW-0732">Signal</keyword>
<proteinExistence type="predicted"/>
<evidence type="ECO:0000313" key="2">
    <source>
        <dbReference type="EMBL" id="OAA62925.1"/>
    </source>
</evidence>
<gene>
    <name evidence="2" type="ORF">ISF_04801</name>
</gene>
<sequence>MRLLVAFYALCWASTLQPVVAGPLGRFSKWCVVALCPASRKGKTSEIYHQHPELAAAAPDDFLISTLRVDEFCGSSRSLANLSINPSAFAHHREHFISRHHHARTGGERFDFGPGFAFHCGSFSLERRALVAFYGKSLRAGNELTFDVSDLVNGDFHPNCHLEPCLRVFIPDSASTDHLVCCRIILRTSYRVFLVTPDPLLGCLLQLGIKLNSSLRSFAHSSLQCSRVPPAFHVYVKLGSGKFHYLVLFESLFLQFTSIFQS</sequence>
<dbReference type="EMBL" id="AZHB01000011">
    <property type="protein sequence ID" value="OAA62925.1"/>
    <property type="molecule type" value="Genomic_DNA"/>
</dbReference>
<keyword evidence="3" id="KW-1185">Reference proteome</keyword>
<feature type="signal peptide" evidence="1">
    <location>
        <begin position="1"/>
        <end position="21"/>
    </location>
</feature>
<feature type="chain" id="PRO_5007893586" description="Secreted protein" evidence="1">
    <location>
        <begin position="22"/>
        <end position="262"/>
    </location>
</feature>
<accession>A0A167VS45</accession>
<evidence type="ECO:0000256" key="1">
    <source>
        <dbReference type="SAM" id="SignalP"/>
    </source>
</evidence>
<reference evidence="2 3" key="1">
    <citation type="journal article" date="2016" name="Genome Biol. Evol.">
        <title>Divergent and convergent evolution of fungal pathogenicity.</title>
        <authorList>
            <person name="Shang Y."/>
            <person name="Xiao G."/>
            <person name="Zheng P."/>
            <person name="Cen K."/>
            <person name="Zhan S."/>
            <person name="Wang C."/>
        </authorList>
    </citation>
    <scope>NUCLEOTIDE SEQUENCE [LARGE SCALE GENOMIC DNA]</scope>
    <source>
        <strain evidence="2 3">ARSEF 2679</strain>
    </source>
</reference>